<dbReference type="InterPro" id="IPR036412">
    <property type="entry name" value="HAD-like_sf"/>
</dbReference>
<accession>A0A413H3X5</accession>
<dbReference type="Proteomes" id="UP000286075">
    <property type="component" value="Unassembled WGS sequence"/>
</dbReference>
<dbReference type="OrthoDB" id="9805604at2"/>
<dbReference type="RefSeq" id="WP_117987570.1">
    <property type="nucleotide sequence ID" value="NZ_CABMFG010000017.1"/>
</dbReference>
<dbReference type="Gene3D" id="3.40.50.1000">
    <property type="entry name" value="HAD superfamily/HAD-like"/>
    <property type="match status" value="1"/>
</dbReference>
<evidence type="ECO:0000256" key="1">
    <source>
        <dbReference type="ARBA" id="ARBA00001946"/>
    </source>
</evidence>
<dbReference type="InterPro" id="IPR010023">
    <property type="entry name" value="KdsC_fam"/>
</dbReference>
<dbReference type="SUPFAM" id="SSF56784">
    <property type="entry name" value="HAD-like"/>
    <property type="match status" value="1"/>
</dbReference>
<comment type="cofactor">
    <cofactor evidence="1 7">
        <name>Mg(2+)</name>
        <dbReference type="ChEBI" id="CHEBI:18420"/>
    </cofactor>
</comment>
<keyword evidence="6 7" id="KW-0460">Magnesium</keyword>
<dbReference type="EMBL" id="QSCF01000017">
    <property type="protein sequence ID" value="RGX78272.1"/>
    <property type="molecule type" value="Genomic_DNA"/>
</dbReference>
<dbReference type="SFLD" id="SFLDS00003">
    <property type="entry name" value="Haloacid_Dehalogenase"/>
    <property type="match status" value="1"/>
</dbReference>
<keyword evidence="5 8" id="KW-0378">Hydrolase</keyword>
<dbReference type="PIRSF" id="PIRSF006118">
    <property type="entry name" value="KDO8-P_Ptase"/>
    <property type="match status" value="1"/>
</dbReference>
<dbReference type="Pfam" id="PF08282">
    <property type="entry name" value="Hydrolase_3"/>
    <property type="match status" value="1"/>
</dbReference>
<feature type="binding site" evidence="7">
    <location>
        <position position="115"/>
    </location>
    <ligand>
        <name>Mg(2+)</name>
        <dbReference type="ChEBI" id="CHEBI:18420"/>
    </ligand>
</feature>
<organism evidence="8 9">
    <name type="scientific">Bacteroides stercorirosoris</name>
    <dbReference type="NCBI Taxonomy" id="871324"/>
    <lineage>
        <taxon>Bacteria</taxon>
        <taxon>Pseudomonadati</taxon>
        <taxon>Bacteroidota</taxon>
        <taxon>Bacteroidia</taxon>
        <taxon>Bacteroidales</taxon>
        <taxon>Bacteroidaceae</taxon>
        <taxon>Bacteroides</taxon>
    </lineage>
</organism>
<comment type="similarity">
    <text evidence="2">Belongs to the KdsC family.</text>
</comment>
<feature type="binding site" evidence="7">
    <location>
        <position position="22"/>
    </location>
    <ligand>
        <name>Mg(2+)</name>
        <dbReference type="ChEBI" id="CHEBI:18420"/>
    </ligand>
</feature>
<dbReference type="PANTHER" id="PTHR21485:SF3">
    <property type="entry name" value="N-ACYLNEURAMINATE CYTIDYLYLTRANSFERASE"/>
    <property type="match status" value="1"/>
</dbReference>
<dbReference type="PANTHER" id="PTHR21485">
    <property type="entry name" value="HAD SUPERFAMILY MEMBERS CMAS AND KDSC"/>
    <property type="match status" value="1"/>
</dbReference>
<dbReference type="GO" id="GO:0046872">
    <property type="term" value="F:metal ion binding"/>
    <property type="evidence" value="ECO:0007669"/>
    <property type="project" value="UniProtKB-KW"/>
</dbReference>
<comment type="caution">
    <text evidence="8">The sequence shown here is derived from an EMBL/GenBank/DDBJ whole genome shotgun (WGS) entry which is preliminary data.</text>
</comment>
<comment type="subunit">
    <text evidence="3">Homotetramer.</text>
</comment>
<protein>
    <submittedName>
        <fullName evidence="8">3-deoxy-D-manno-octulosonate 8-phosphate phosphatase</fullName>
        <ecNumber evidence="8">3.1.3.45</ecNumber>
    </submittedName>
</protein>
<reference evidence="8 9" key="1">
    <citation type="submission" date="2018-08" db="EMBL/GenBank/DDBJ databases">
        <title>A genome reference for cultivated species of the human gut microbiota.</title>
        <authorList>
            <person name="Zou Y."/>
            <person name="Xue W."/>
            <person name="Luo G."/>
        </authorList>
    </citation>
    <scope>NUCLEOTIDE SEQUENCE [LARGE SCALE GENOMIC DNA]</scope>
    <source>
        <strain evidence="8 9">OF03-9BH</strain>
    </source>
</reference>
<gene>
    <name evidence="8" type="ORF">DXA68_11845</name>
</gene>
<dbReference type="AlphaFoldDB" id="A0A413H3X5"/>
<feature type="binding site" evidence="7">
    <location>
        <position position="24"/>
    </location>
    <ligand>
        <name>substrate</name>
    </ligand>
</feature>
<evidence type="ECO:0000313" key="9">
    <source>
        <dbReference type="Proteomes" id="UP000286075"/>
    </source>
</evidence>
<evidence type="ECO:0000256" key="7">
    <source>
        <dbReference type="PIRSR" id="PIRSR006118-2"/>
    </source>
</evidence>
<evidence type="ECO:0000256" key="3">
    <source>
        <dbReference type="ARBA" id="ARBA00011881"/>
    </source>
</evidence>
<evidence type="ECO:0000256" key="5">
    <source>
        <dbReference type="ARBA" id="ARBA00022801"/>
    </source>
</evidence>
<dbReference type="SFLD" id="SFLDG01138">
    <property type="entry name" value="C1.6.2:_Deoxy-d-mannose-octulo"/>
    <property type="match status" value="1"/>
</dbReference>
<evidence type="ECO:0000256" key="2">
    <source>
        <dbReference type="ARBA" id="ARBA00005893"/>
    </source>
</evidence>
<name>A0A413H3X5_9BACE</name>
<dbReference type="InterPro" id="IPR023214">
    <property type="entry name" value="HAD_sf"/>
</dbReference>
<dbReference type="SFLD" id="SFLDG01136">
    <property type="entry name" value="C1.6:_Phosphoserine_Phosphatas"/>
    <property type="match status" value="1"/>
</dbReference>
<dbReference type="NCBIfam" id="TIGR01670">
    <property type="entry name" value="KdsC-phosphatas"/>
    <property type="match status" value="1"/>
</dbReference>
<dbReference type="EC" id="3.1.3.45" evidence="8"/>
<sequence length="179" mass="19631">MMGTSLDILKAKANKIIYFFSDIDGTLTDGCVYYSTEGELLKKFSLRDGTGYFLLCQVGIKTGFITTECSPIVAQRAKKLKIDKYIYGTHKKVEALRSFLDVEGLSMENVAFIGDELNDVNLLKTCGLSFAVADADIRAKEVSDIVCSHNGGHGAFREAVETLLTLRGISIDNIINESL</sequence>
<evidence type="ECO:0000256" key="6">
    <source>
        <dbReference type="ARBA" id="ARBA00022842"/>
    </source>
</evidence>
<evidence type="ECO:0000313" key="8">
    <source>
        <dbReference type="EMBL" id="RGX78272.1"/>
    </source>
</evidence>
<keyword evidence="4 7" id="KW-0479">Metal-binding</keyword>
<dbReference type="GO" id="GO:0019143">
    <property type="term" value="F:3-deoxy-manno-octulosonate-8-phosphatase activity"/>
    <property type="evidence" value="ECO:0007669"/>
    <property type="project" value="UniProtKB-EC"/>
</dbReference>
<proteinExistence type="inferred from homology"/>
<evidence type="ECO:0000256" key="4">
    <source>
        <dbReference type="ARBA" id="ARBA00022723"/>
    </source>
</evidence>
<dbReference type="GO" id="GO:0008781">
    <property type="term" value="F:N-acylneuraminate cytidylyltransferase activity"/>
    <property type="evidence" value="ECO:0007669"/>
    <property type="project" value="TreeGrafter"/>
</dbReference>
<dbReference type="InterPro" id="IPR050793">
    <property type="entry name" value="CMP-NeuNAc_synthase"/>
</dbReference>